<dbReference type="Pfam" id="PF25019">
    <property type="entry name" value="LRR_R13L1-DRL21"/>
    <property type="match status" value="1"/>
</dbReference>
<feature type="coiled-coil region" evidence="6">
    <location>
        <begin position="38"/>
        <end position="89"/>
    </location>
</feature>
<dbReference type="Gene3D" id="1.10.10.10">
    <property type="entry name" value="Winged helix-like DNA-binding domain superfamily/Winged helix DNA-binding domain"/>
    <property type="match status" value="1"/>
</dbReference>
<keyword evidence="4" id="KW-0611">Plant defense</keyword>
<dbReference type="InterPro" id="IPR055414">
    <property type="entry name" value="LRR_R13L4/SHOC2-like"/>
</dbReference>
<accession>A0A6P5U512</accession>
<feature type="domain" description="R13L1/DRL21-like LRR repeat region" evidence="12">
    <location>
        <begin position="718"/>
        <end position="853"/>
    </location>
</feature>
<dbReference type="KEGG" id="pavi:110774130"/>
<dbReference type="InterPro" id="IPR027417">
    <property type="entry name" value="P-loop_NTPase"/>
</dbReference>
<dbReference type="Proteomes" id="UP000515124">
    <property type="component" value="Unplaced"/>
</dbReference>
<keyword evidence="3" id="KW-0547">Nucleotide-binding</keyword>
<dbReference type="PRINTS" id="PR00364">
    <property type="entry name" value="DISEASERSIST"/>
</dbReference>
<feature type="domain" description="Disease resistance protein winged helix" evidence="10">
    <location>
        <begin position="435"/>
        <end position="506"/>
    </location>
</feature>
<dbReference type="FunFam" id="3.40.50.300:FF:001091">
    <property type="entry name" value="Probable disease resistance protein At1g61300"/>
    <property type="match status" value="1"/>
</dbReference>
<evidence type="ECO:0000313" key="14">
    <source>
        <dbReference type="RefSeq" id="XP_021834357.1"/>
    </source>
</evidence>
<feature type="domain" description="NB-ARC" evidence="8">
    <location>
        <begin position="176"/>
        <end position="349"/>
    </location>
</feature>
<keyword evidence="2" id="KW-0677">Repeat</keyword>
<proteinExistence type="predicted"/>
<evidence type="ECO:0000259" key="10">
    <source>
        <dbReference type="Pfam" id="PF23559"/>
    </source>
</evidence>
<evidence type="ECO:0000256" key="3">
    <source>
        <dbReference type="ARBA" id="ARBA00022741"/>
    </source>
</evidence>
<feature type="domain" description="Disease resistance R13L4/SHOC-2-like LRR" evidence="11">
    <location>
        <begin position="577"/>
        <end position="682"/>
    </location>
</feature>
<evidence type="ECO:0000256" key="1">
    <source>
        <dbReference type="ARBA" id="ARBA00022614"/>
    </source>
</evidence>
<dbReference type="Pfam" id="PF23559">
    <property type="entry name" value="WHD_DRP"/>
    <property type="match status" value="1"/>
</dbReference>
<dbReference type="RefSeq" id="XP_021834357.1">
    <property type="nucleotide sequence ID" value="XM_021978665.1"/>
</dbReference>
<dbReference type="Gene3D" id="1.20.5.4130">
    <property type="match status" value="1"/>
</dbReference>
<keyword evidence="1" id="KW-0433">Leucine-rich repeat</keyword>
<dbReference type="Pfam" id="PF00931">
    <property type="entry name" value="NB-ARC"/>
    <property type="match status" value="1"/>
</dbReference>
<dbReference type="PANTHER" id="PTHR36766">
    <property type="entry name" value="PLANT BROAD-SPECTRUM MILDEW RESISTANCE PROTEIN RPW8"/>
    <property type="match status" value="1"/>
</dbReference>
<feature type="region of interest" description="Disordered" evidence="7">
    <location>
        <begin position="1197"/>
        <end position="1217"/>
    </location>
</feature>
<reference evidence="14" key="1">
    <citation type="submission" date="2025-08" db="UniProtKB">
        <authorList>
            <consortium name="RefSeq"/>
        </authorList>
    </citation>
    <scope>IDENTIFICATION</scope>
</reference>
<dbReference type="Pfam" id="PF23598">
    <property type="entry name" value="LRR_14"/>
    <property type="match status" value="1"/>
</dbReference>
<feature type="domain" description="Disease resistance N-terminal" evidence="9">
    <location>
        <begin position="8"/>
        <end position="91"/>
    </location>
</feature>
<dbReference type="GO" id="GO:0005524">
    <property type="term" value="F:ATP binding"/>
    <property type="evidence" value="ECO:0007669"/>
    <property type="project" value="UniProtKB-KW"/>
</dbReference>
<dbReference type="InterPro" id="IPR032675">
    <property type="entry name" value="LRR_dom_sf"/>
</dbReference>
<dbReference type="Gene3D" id="3.40.50.300">
    <property type="entry name" value="P-loop containing nucleotide triphosphate hydrolases"/>
    <property type="match status" value="1"/>
</dbReference>
<evidence type="ECO:0000256" key="7">
    <source>
        <dbReference type="SAM" id="MobiDB-lite"/>
    </source>
</evidence>
<feature type="compositionally biased region" description="Low complexity" evidence="7">
    <location>
        <begin position="1202"/>
        <end position="1217"/>
    </location>
</feature>
<name>A0A6P5U512_PRUAV</name>
<protein>
    <submittedName>
        <fullName evidence="14">Disease resistance protein RGA1 isoform X1</fullName>
    </submittedName>
</protein>
<evidence type="ECO:0000259" key="12">
    <source>
        <dbReference type="Pfam" id="PF25019"/>
    </source>
</evidence>
<dbReference type="Gene3D" id="3.80.10.10">
    <property type="entry name" value="Ribonuclease Inhibitor"/>
    <property type="match status" value="3"/>
</dbReference>
<evidence type="ECO:0000256" key="2">
    <source>
        <dbReference type="ARBA" id="ARBA00022737"/>
    </source>
</evidence>
<dbReference type="SUPFAM" id="SSF52047">
    <property type="entry name" value="RNI-like"/>
    <property type="match status" value="1"/>
</dbReference>
<evidence type="ECO:0000256" key="6">
    <source>
        <dbReference type="SAM" id="Coils"/>
    </source>
</evidence>
<dbReference type="InterPro" id="IPR058922">
    <property type="entry name" value="WHD_DRP"/>
</dbReference>
<evidence type="ECO:0000256" key="5">
    <source>
        <dbReference type="ARBA" id="ARBA00022840"/>
    </source>
</evidence>
<keyword evidence="13" id="KW-1185">Reference proteome</keyword>
<dbReference type="GO" id="GO:0043531">
    <property type="term" value="F:ADP binding"/>
    <property type="evidence" value="ECO:0007669"/>
    <property type="project" value="InterPro"/>
</dbReference>
<dbReference type="GeneID" id="110774130"/>
<organism evidence="13 14">
    <name type="scientific">Prunus avium</name>
    <name type="common">Cherry</name>
    <name type="synonym">Cerasus avium</name>
    <dbReference type="NCBI Taxonomy" id="42229"/>
    <lineage>
        <taxon>Eukaryota</taxon>
        <taxon>Viridiplantae</taxon>
        <taxon>Streptophyta</taxon>
        <taxon>Embryophyta</taxon>
        <taxon>Tracheophyta</taxon>
        <taxon>Spermatophyta</taxon>
        <taxon>Magnoliopsida</taxon>
        <taxon>eudicotyledons</taxon>
        <taxon>Gunneridae</taxon>
        <taxon>Pentapetalae</taxon>
        <taxon>rosids</taxon>
        <taxon>fabids</taxon>
        <taxon>Rosales</taxon>
        <taxon>Rosaceae</taxon>
        <taxon>Amygdaloideae</taxon>
        <taxon>Amygdaleae</taxon>
        <taxon>Prunus</taxon>
    </lineage>
</organism>
<dbReference type="InterPro" id="IPR006553">
    <property type="entry name" value="Leu-rich_rpt_Cys-con_subtyp"/>
</dbReference>
<dbReference type="SMART" id="SM00367">
    <property type="entry name" value="LRR_CC"/>
    <property type="match status" value="4"/>
</dbReference>
<dbReference type="InterPro" id="IPR042197">
    <property type="entry name" value="Apaf_helical"/>
</dbReference>
<dbReference type="InterPro" id="IPR002182">
    <property type="entry name" value="NB-ARC"/>
</dbReference>
<evidence type="ECO:0000259" key="8">
    <source>
        <dbReference type="Pfam" id="PF00931"/>
    </source>
</evidence>
<evidence type="ECO:0000259" key="9">
    <source>
        <dbReference type="Pfam" id="PF18052"/>
    </source>
</evidence>
<dbReference type="FunFam" id="1.10.10.10:FF:000322">
    <property type="entry name" value="Probable disease resistance protein At1g63360"/>
    <property type="match status" value="1"/>
</dbReference>
<dbReference type="InterPro" id="IPR036388">
    <property type="entry name" value="WH-like_DNA-bd_sf"/>
</dbReference>
<dbReference type="GO" id="GO:0006952">
    <property type="term" value="P:defense response"/>
    <property type="evidence" value="ECO:0007669"/>
    <property type="project" value="UniProtKB-KW"/>
</dbReference>
<dbReference type="AlphaFoldDB" id="A0A6P5U512"/>
<dbReference type="PANTHER" id="PTHR36766:SF59">
    <property type="entry name" value="DISEASE RESISTANCE PROTEIN RGA2-LIKE"/>
    <property type="match status" value="1"/>
</dbReference>
<evidence type="ECO:0000313" key="13">
    <source>
        <dbReference type="Proteomes" id="UP000515124"/>
    </source>
</evidence>
<keyword evidence="5" id="KW-0067">ATP-binding</keyword>
<keyword evidence="6" id="KW-0175">Coiled coil</keyword>
<dbReference type="GO" id="GO:0051707">
    <property type="term" value="P:response to other organism"/>
    <property type="evidence" value="ECO:0007669"/>
    <property type="project" value="UniProtKB-ARBA"/>
</dbReference>
<evidence type="ECO:0000256" key="4">
    <source>
        <dbReference type="ARBA" id="ARBA00022821"/>
    </source>
</evidence>
<gene>
    <name evidence="14" type="primary">LOC110774130</name>
</gene>
<dbReference type="SUPFAM" id="SSF52058">
    <property type="entry name" value="L domain-like"/>
    <property type="match status" value="1"/>
</dbReference>
<sequence>MEAAASIVISPALQVIFDRLASPALQKLSDIWGVKDNRHNLQRALTRVQAILQDAEEQQLTNKSVRLWLSNLKNAASDAEDLLDSFIAQETIEGYDTKDLRSDVKSACKAFTSISFQITNGTPHAERIRETLNMLEMTIHEGLLEFNFREPSIVDRRSTIRETGSRVVDSKIYGRDDDKEKLVKLLLSSETSEDGYATCIPIIGIGGIGKTTLTQMAYNDERVLQHFDSRIWIFVSEEFNVKKIMKAAIERATGVECNLSEIELLQSRLSQLLQKKRYLIVLDDIWTEDQDDWDNLRPLFSGGLDGCKIIVTTRSQKIPFMMDFPNSPFFLNGLKDDDCWSLFKNRAFGRGEEEKYPTLSRIGKQIVKKCGGVPLAAKSLGSSMRLEREENQWSFMRDCELWELEESEHKFLPALMFSYHHLPSHVKQCFAFCSLFPKNYEFKKHKLIHLWMAEGFIPQKGSKRLEDIGKEYFSKLLWISFLQEVRLHDGGEIIGYKMNDIIHDLARYVAGKEYVVLEQGRPQNWSPTEIRHASVVYRYGARITIPKALYEAKHLRTLLLIGDSGLLDNVVLYQIPSSFDYLRVLDLNNCDLLDLPASWRRLKCLRYFDLSYTRISLLPSSIEYLSALQTLNLIGCHNLRRLPFLGRMTSLRHLNLSGCVSLTGMPSGIERLHQLQSLPLFVGPGKKLPELLVDTSFPHPGIVRIRSDFSDLNNHHLHMLRYLNLYGELNITHLENIKYFRPARLFMKENLESLGLYWGLIPQLRDSFPKLPNAQPEVGVSGSHLAPEPEEFTEGLQPHKNLKKLVINGYPGIKFPDWALPNLVAADFTNCRSCEHLPALGNLPLLKTLSLQGIHGMKSIGTEFYGDVTDIWFPSLEELSISDFANLEEWSSANVGNAFPRLKKLTVKSCPKLAHIPLPQSLQHLELRNCNPTMVHIADLSLLSVLILDKIPDLVYLPEGLVASASLSSLKILSCPKLHSMPLEMQNLSSLKSLTIRWCEELSSLPQSLQNLKALESLEISNCNSLISLPDCGIGGLGSLRTLSIENCSNLTSLSSSLEQLKLLEHLTIMYCPNLGSFPAGVQHLSSLRSLMVLSSTWFDSLPEGLQNVKTLHCLEIRSCPNLTYLPEWFKDLDCLRSLIIYDCPNIKLLPPGFNLLTKLQTLSIQECPELEERCRQGSGEDWSKIAHVPHKYIGLPEVKQSGEASTSGSSSVQASS</sequence>
<dbReference type="InterPro" id="IPR056789">
    <property type="entry name" value="LRR_R13L1-DRL21"/>
</dbReference>
<evidence type="ECO:0000259" key="11">
    <source>
        <dbReference type="Pfam" id="PF23598"/>
    </source>
</evidence>
<dbReference type="Gene3D" id="1.10.8.430">
    <property type="entry name" value="Helical domain of apoptotic protease-activating factors"/>
    <property type="match status" value="1"/>
</dbReference>
<dbReference type="SUPFAM" id="SSF52540">
    <property type="entry name" value="P-loop containing nucleoside triphosphate hydrolases"/>
    <property type="match status" value="1"/>
</dbReference>
<dbReference type="InterPro" id="IPR041118">
    <property type="entry name" value="Rx_N"/>
</dbReference>
<dbReference type="Pfam" id="PF18052">
    <property type="entry name" value="Rx_N"/>
    <property type="match status" value="1"/>
</dbReference>